<protein>
    <recommendedName>
        <fullName evidence="2">Terminase</fullName>
    </recommendedName>
</protein>
<evidence type="ECO:0008006" key="2">
    <source>
        <dbReference type="Google" id="ProtNLM"/>
    </source>
</evidence>
<accession>X0YQV5</accession>
<dbReference type="InterPro" id="IPR027417">
    <property type="entry name" value="P-loop_NTPase"/>
</dbReference>
<reference evidence="1" key="1">
    <citation type="journal article" date="2014" name="Front. Microbiol.">
        <title>High frequency of phylogenetically diverse reductive dehalogenase-homologous genes in deep subseafloor sedimentary metagenomes.</title>
        <authorList>
            <person name="Kawai M."/>
            <person name="Futagami T."/>
            <person name="Toyoda A."/>
            <person name="Takaki Y."/>
            <person name="Nishi S."/>
            <person name="Hori S."/>
            <person name="Arai W."/>
            <person name="Tsubouchi T."/>
            <person name="Morono Y."/>
            <person name="Uchiyama I."/>
            <person name="Ito T."/>
            <person name="Fujiyama A."/>
            <person name="Inagaki F."/>
            <person name="Takami H."/>
        </authorList>
    </citation>
    <scope>NUCLEOTIDE SEQUENCE</scope>
    <source>
        <strain evidence="1">Expedition CK06-06</strain>
    </source>
</reference>
<feature type="non-terminal residue" evidence="1">
    <location>
        <position position="1"/>
    </location>
</feature>
<sequence>NPIRESKAKRKIIRAGRRGGKTVIAATICVDKFLEGLRPLYATPTSDQLETWWFEVKRALAEPIDAGIFKKNETEHTIEREGTKNHIKGKTAWNADMLRGDYSDFLVLDEYQLMNEDTWEVVGAPMLLDNDGDAMFIYTPPSLHSRSVSKALSPQWSQIVTLSGLLSISFSMFSS</sequence>
<comment type="caution">
    <text evidence="1">The sequence shown here is derived from an EMBL/GenBank/DDBJ whole genome shotgun (WGS) entry which is preliminary data.</text>
</comment>
<evidence type="ECO:0000313" key="1">
    <source>
        <dbReference type="EMBL" id="GAG58684.1"/>
    </source>
</evidence>
<dbReference type="AlphaFoldDB" id="X0YQV5"/>
<organism evidence="1">
    <name type="scientific">marine sediment metagenome</name>
    <dbReference type="NCBI Taxonomy" id="412755"/>
    <lineage>
        <taxon>unclassified sequences</taxon>
        <taxon>metagenomes</taxon>
        <taxon>ecological metagenomes</taxon>
    </lineage>
</organism>
<gene>
    <name evidence="1" type="ORF">S01H4_19749</name>
</gene>
<name>X0YQV5_9ZZZZ</name>
<dbReference type="Gene3D" id="3.40.50.300">
    <property type="entry name" value="P-loop containing nucleotide triphosphate hydrolases"/>
    <property type="match status" value="1"/>
</dbReference>
<proteinExistence type="predicted"/>
<dbReference type="EMBL" id="BART01008829">
    <property type="protein sequence ID" value="GAG58684.1"/>
    <property type="molecule type" value="Genomic_DNA"/>
</dbReference>